<dbReference type="EMBL" id="LT598464">
    <property type="protein sequence ID" value="SCU81221.1"/>
    <property type="molecule type" value="Genomic_DNA"/>
</dbReference>
<dbReference type="OrthoDB" id="14603at2759"/>
<evidence type="ECO:0000313" key="11">
    <source>
        <dbReference type="EMBL" id="SCU81221.1"/>
    </source>
</evidence>
<evidence type="ECO:0000256" key="10">
    <source>
        <dbReference type="SAM" id="MobiDB-lite"/>
    </source>
</evidence>
<keyword evidence="8 9" id="KW-0472">Membrane</keyword>
<evidence type="ECO:0000256" key="1">
    <source>
        <dbReference type="ARBA" id="ARBA00004273"/>
    </source>
</evidence>
<comment type="subcellular location">
    <subcellularLocation>
        <location evidence="1 9">Mitochondrion inner membrane</location>
    </subcellularLocation>
</comment>
<dbReference type="Proteomes" id="UP000191024">
    <property type="component" value="Chromosome B"/>
</dbReference>
<keyword evidence="4" id="KW-0812">Transmembrane</keyword>
<dbReference type="PANTHER" id="PTHR31586">
    <property type="entry name" value="CYTOCHROME C OXIDASE PROTEIN 20"/>
    <property type="match status" value="1"/>
</dbReference>
<evidence type="ECO:0000256" key="9">
    <source>
        <dbReference type="PIRNR" id="PIRNR007871"/>
    </source>
</evidence>
<comment type="similarity">
    <text evidence="2 9">Belongs to the COX20 family.</text>
</comment>
<dbReference type="Pfam" id="PF12597">
    <property type="entry name" value="Cox20"/>
    <property type="match status" value="1"/>
</dbReference>
<proteinExistence type="inferred from homology"/>
<evidence type="ECO:0000256" key="4">
    <source>
        <dbReference type="ARBA" id="ARBA00022692"/>
    </source>
</evidence>
<dbReference type="InterPro" id="IPR022533">
    <property type="entry name" value="Cox20"/>
</dbReference>
<organism evidence="11 12">
    <name type="scientific">Lachancea mirantina</name>
    <dbReference type="NCBI Taxonomy" id="1230905"/>
    <lineage>
        <taxon>Eukaryota</taxon>
        <taxon>Fungi</taxon>
        <taxon>Dikarya</taxon>
        <taxon>Ascomycota</taxon>
        <taxon>Saccharomycotina</taxon>
        <taxon>Saccharomycetes</taxon>
        <taxon>Saccharomycetales</taxon>
        <taxon>Saccharomycetaceae</taxon>
        <taxon>Lachancea</taxon>
    </lineage>
</organism>
<dbReference type="AlphaFoldDB" id="A0A1G4IW86"/>
<evidence type="ECO:0000256" key="8">
    <source>
        <dbReference type="ARBA" id="ARBA00023136"/>
    </source>
</evidence>
<gene>
    <name evidence="11" type="ORF">LAMI_0B05248G</name>
</gene>
<comment type="function">
    <text evidence="9">Involved in the assembly of the cytochrome c oxidase complex.</text>
</comment>
<dbReference type="PANTHER" id="PTHR31586:SF1">
    <property type="entry name" value="CYTOCHROME C OXIDASE ASSEMBLY PROTEIN COX20, MITOCHONDRIAL"/>
    <property type="match status" value="1"/>
</dbReference>
<feature type="compositionally biased region" description="Basic and acidic residues" evidence="10">
    <location>
        <begin position="22"/>
        <end position="32"/>
    </location>
</feature>
<name>A0A1G4IW86_9SACH</name>
<evidence type="ECO:0000256" key="2">
    <source>
        <dbReference type="ARBA" id="ARBA00009575"/>
    </source>
</evidence>
<accession>A0A1G4IW86</accession>
<keyword evidence="5 9" id="KW-0999">Mitochondrion inner membrane</keyword>
<evidence type="ECO:0000256" key="7">
    <source>
        <dbReference type="ARBA" id="ARBA00023128"/>
    </source>
</evidence>
<evidence type="ECO:0000256" key="6">
    <source>
        <dbReference type="ARBA" id="ARBA00022989"/>
    </source>
</evidence>
<feature type="region of interest" description="Disordered" evidence="10">
    <location>
        <begin position="1"/>
        <end position="61"/>
    </location>
</feature>
<dbReference type="GO" id="GO:0005743">
    <property type="term" value="C:mitochondrial inner membrane"/>
    <property type="evidence" value="ECO:0007669"/>
    <property type="project" value="UniProtKB-SubCell"/>
</dbReference>
<protein>
    <recommendedName>
        <fullName evidence="3 9">Cytochrome c oxidase assembly protein COX20, mitochondrial</fullName>
    </recommendedName>
</protein>
<feature type="compositionally biased region" description="Polar residues" evidence="10">
    <location>
        <begin position="50"/>
        <end position="60"/>
    </location>
</feature>
<sequence>MVWPFSSGKNQPEPIKLNSTHEPAHESSEQDRQSQNYTGGRRFLLEDTTPRFSDSSQSQAARKREEASLQQAWNTVSWQDFSLERLTAIPCFRDAGMSGFASMFVAGSVMFLYHKNPARAANWAVGAFMLGSIVGWEQCRLKRKRSFHVAQMARDAVAAKERPMLHEPVNDKRVLKEWEGHTTATTPSSSVASSPKPWYKFW</sequence>
<dbReference type="PIRSF" id="PIRSF007871">
    <property type="entry name" value="Cox20"/>
    <property type="match status" value="1"/>
</dbReference>
<evidence type="ECO:0000256" key="3">
    <source>
        <dbReference type="ARBA" id="ARBA00017689"/>
    </source>
</evidence>
<dbReference type="GO" id="GO:0033617">
    <property type="term" value="P:mitochondrial respiratory chain complex IV assembly"/>
    <property type="evidence" value="ECO:0007669"/>
    <property type="project" value="InterPro"/>
</dbReference>
<evidence type="ECO:0000313" key="12">
    <source>
        <dbReference type="Proteomes" id="UP000191024"/>
    </source>
</evidence>
<keyword evidence="7 9" id="KW-0496">Mitochondrion</keyword>
<keyword evidence="12" id="KW-1185">Reference proteome</keyword>
<reference evidence="11 12" key="1">
    <citation type="submission" date="2016-03" db="EMBL/GenBank/DDBJ databases">
        <authorList>
            <person name="Devillers H."/>
        </authorList>
    </citation>
    <scope>NUCLEOTIDE SEQUENCE [LARGE SCALE GENOMIC DNA]</scope>
    <source>
        <strain evidence="11">CBS 11717</strain>
    </source>
</reference>
<evidence type="ECO:0000256" key="5">
    <source>
        <dbReference type="ARBA" id="ARBA00022792"/>
    </source>
</evidence>
<keyword evidence="6" id="KW-1133">Transmembrane helix</keyword>